<feature type="transmembrane region" description="Helical" evidence="1">
    <location>
        <begin position="83"/>
        <end position="100"/>
    </location>
</feature>
<comment type="caution">
    <text evidence="2">The sequence shown here is derived from an EMBL/GenBank/DDBJ whole genome shotgun (WGS) entry which is preliminary data.</text>
</comment>
<reference evidence="2" key="1">
    <citation type="submission" date="2021-10" db="EMBL/GenBank/DDBJ databases">
        <authorList>
            <person name="Dean J.D."/>
            <person name="Kim M.K."/>
            <person name="Newey C.N."/>
            <person name="Stoker T.S."/>
            <person name="Thompson D.W."/>
            <person name="Grose J.H."/>
        </authorList>
    </citation>
    <scope>NUCLEOTIDE SEQUENCE</scope>
    <source>
        <strain evidence="2">BT178</strain>
    </source>
</reference>
<proteinExistence type="predicted"/>
<keyword evidence="1" id="KW-0472">Membrane</keyword>
<evidence type="ECO:0000313" key="2">
    <source>
        <dbReference type="EMBL" id="MCB2407532.1"/>
    </source>
</evidence>
<dbReference type="RefSeq" id="WP_226173369.1">
    <property type="nucleotide sequence ID" value="NZ_JAJADR010000001.1"/>
</dbReference>
<feature type="transmembrane region" description="Helical" evidence="1">
    <location>
        <begin position="20"/>
        <end position="39"/>
    </location>
</feature>
<sequence length="128" mass="14031">MLLTADIKIYEVTTTKDRGSFLKVLGGLFLTMLGVALAFNQGKNGRRRLQRETRRAERLAKLKPEVISEAEAERRRKRASRRSGLFVMLGGALLVGVAFLLNPLATIVFCLLGAAVLIAGFLLVIGFV</sequence>
<gene>
    <name evidence="2" type="ORF">LGH74_06050</name>
</gene>
<dbReference type="EMBL" id="JAJADR010000001">
    <property type="protein sequence ID" value="MCB2407532.1"/>
    <property type="molecule type" value="Genomic_DNA"/>
</dbReference>
<organism evidence="2 3">
    <name type="scientific">Hymenobacter lucidus</name>
    <dbReference type="NCBI Taxonomy" id="2880930"/>
    <lineage>
        <taxon>Bacteria</taxon>
        <taxon>Pseudomonadati</taxon>
        <taxon>Bacteroidota</taxon>
        <taxon>Cytophagia</taxon>
        <taxon>Cytophagales</taxon>
        <taxon>Hymenobacteraceae</taxon>
        <taxon>Hymenobacter</taxon>
    </lineage>
</organism>
<keyword evidence="3" id="KW-1185">Reference proteome</keyword>
<protein>
    <submittedName>
        <fullName evidence="2">Uncharacterized protein</fullName>
    </submittedName>
</protein>
<evidence type="ECO:0000256" key="1">
    <source>
        <dbReference type="SAM" id="Phobius"/>
    </source>
</evidence>
<evidence type="ECO:0000313" key="3">
    <source>
        <dbReference type="Proteomes" id="UP001165296"/>
    </source>
</evidence>
<feature type="transmembrane region" description="Helical" evidence="1">
    <location>
        <begin position="106"/>
        <end position="127"/>
    </location>
</feature>
<keyword evidence="1" id="KW-0812">Transmembrane</keyword>
<keyword evidence="1" id="KW-1133">Transmembrane helix</keyword>
<name>A0ABS8AMT5_9BACT</name>
<dbReference type="Proteomes" id="UP001165296">
    <property type="component" value="Unassembled WGS sequence"/>
</dbReference>
<accession>A0ABS8AMT5</accession>